<reference evidence="2" key="1">
    <citation type="journal article" date="2020" name="Stud. Mycol.">
        <title>101 Dothideomycetes genomes: a test case for predicting lifestyles and emergence of pathogens.</title>
        <authorList>
            <person name="Haridas S."/>
            <person name="Albert R."/>
            <person name="Binder M."/>
            <person name="Bloem J."/>
            <person name="Labutti K."/>
            <person name="Salamov A."/>
            <person name="Andreopoulos B."/>
            <person name="Baker S."/>
            <person name="Barry K."/>
            <person name="Bills G."/>
            <person name="Bluhm B."/>
            <person name="Cannon C."/>
            <person name="Castanera R."/>
            <person name="Culley D."/>
            <person name="Daum C."/>
            <person name="Ezra D."/>
            <person name="Gonzalez J."/>
            <person name="Henrissat B."/>
            <person name="Kuo A."/>
            <person name="Liang C."/>
            <person name="Lipzen A."/>
            <person name="Lutzoni F."/>
            <person name="Magnuson J."/>
            <person name="Mondo S."/>
            <person name="Nolan M."/>
            <person name="Ohm R."/>
            <person name="Pangilinan J."/>
            <person name="Park H.-J."/>
            <person name="Ramirez L."/>
            <person name="Alfaro M."/>
            <person name="Sun H."/>
            <person name="Tritt A."/>
            <person name="Yoshinaga Y."/>
            <person name="Zwiers L.-H."/>
            <person name="Turgeon B."/>
            <person name="Goodwin S."/>
            <person name="Spatafora J."/>
            <person name="Crous P."/>
            <person name="Grigoriev I."/>
        </authorList>
    </citation>
    <scope>NUCLEOTIDE SEQUENCE</scope>
    <source>
        <strain evidence="2">CBS 123094</strain>
    </source>
</reference>
<evidence type="ECO:0000313" key="3">
    <source>
        <dbReference type="Proteomes" id="UP000799779"/>
    </source>
</evidence>
<feature type="compositionally biased region" description="Pro residues" evidence="1">
    <location>
        <begin position="1"/>
        <end position="20"/>
    </location>
</feature>
<feature type="compositionally biased region" description="Polar residues" evidence="1">
    <location>
        <begin position="34"/>
        <end position="57"/>
    </location>
</feature>
<feature type="region of interest" description="Disordered" evidence="1">
    <location>
        <begin position="134"/>
        <end position="182"/>
    </location>
</feature>
<feature type="compositionally biased region" description="Low complexity" evidence="1">
    <location>
        <begin position="21"/>
        <end position="33"/>
    </location>
</feature>
<dbReference type="EMBL" id="ML977608">
    <property type="protein sequence ID" value="KAF1997877.1"/>
    <property type="molecule type" value="Genomic_DNA"/>
</dbReference>
<organism evidence="2 3">
    <name type="scientific">Amniculicola lignicola CBS 123094</name>
    <dbReference type="NCBI Taxonomy" id="1392246"/>
    <lineage>
        <taxon>Eukaryota</taxon>
        <taxon>Fungi</taxon>
        <taxon>Dikarya</taxon>
        <taxon>Ascomycota</taxon>
        <taxon>Pezizomycotina</taxon>
        <taxon>Dothideomycetes</taxon>
        <taxon>Pleosporomycetidae</taxon>
        <taxon>Pleosporales</taxon>
        <taxon>Amniculicolaceae</taxon>
        <taxon>Amniculicola</taxon>
    </lineage>
</organism>
<protein>
    <submittedName>
        <fullName evidence="2">Uncharacterized protein</fullName>
    </submittedName>
</protein>
<sequence length="182" mass="20774">MPPPPPFFPTNINNPPPPPSTTSSTTMPPRRSPGSNTGPFPGIKTSQPLSHAQQSAQARGKNWENAVRRREREEGESFEVREQRERAGKMVEDVELLIWGSVGRNEPLAQTREHYKTILYGLQPPTPLWREEWEVPPSQRVKSAEGGGTTPTVSPRRGKEKEKGRDKDKERERERERRRAKH</sequence>
<proteinExistence type="predicted"/>
<feature type="region of interest" description="Disordered" evidence="1">
    <location>
        <begin position="1"/>
        <end position="88"/>
    </location>
</feature>
<feature type="compositionally biased region" description="Basic and acidic residues" evidence="1">
    <location>
        <begin position="66"/>
        <end position="88"/>
    </location>
</feature>
<gene>
    <name evidence="2" type="ORF">P154DRAFT_578409</name>
</gene>
<dbReference type="AlphaFoldDB" id="A0A6A5W916"/>
<keyword evidence="3" id="KW-1185">Reference proteome</keyword>
<evidence type="ECO:0000313" key="2">
    <source>
        <dbReference type="EMBL" id="KAF1997877.1"/>
    </source>
</evidence>
<name>A0A6A5W916_9PLEO</name>
<dbReference type="OrthoDB" id="5372011at2759"/>
<accession>A0A6A5W916</accession>
<evidence type="ECO:0000256" key="1">
    <source>
        <dbReference type="SAM" id="MobiDB-lite"/>
    </source>
</evidence>
<feature type="compositionally biased region" description="Basic and acidic residues" evidence="1">
    <location>
        <begin position="157"/>
        <end position="182"/>
    </location>
</feature>
<dbReference type="Proteomes" id="UP000799779">
    <property type="component" value="Unassembled WGS sequence"/>
</dbReference>